<dbReference type="Proteomes" id="UP000694892">
    <property type="component" value="Chromosome 2L"/>
</dbReference>
<dbReference type="AlphaFoldDB" id="A0A974DPH7"/>
<evidence type="ECO:0000313" key="3">
    <source>
        <dbReference type="Proteomes" id="UP000694892"/>
    </source>
</evidence>
<feature type="region of interest" description="Disordered" evidence="1">
    <location>
        <begin position="1"/>
        <end position="22"/>
    </location>
</feature>
<gene>
    <name evidence="2" type="ORF">XELAEV_18012456mg</name>
</gene>
<evidence type="ECO:0000256" key="1">
    <source>
        <dbReference type="SAM" id="MobiDB-lite"/>
    </source>
</evidence>
<proteinExistence type="predicted"/>
<protein>
    <submittedName>
        <fullName evidence="2">Uncharacterized protein</fullName>
    </submittedName>
</protein>
<dbReference type="EMBL" id="CM004468">
    <property type="protein sequence ID" value="OCT94766.1"/>
    <property type="molecule type" value="Genomic_DNA"/>
</dbReference>
<accession>A0A974DPH7</accession>
<organism evidence="2 3">
    <name type="scientific">Xenopus laevis</name>
    <name type="common">African clawed frog</name>
    <dbReference type="NCBI Taxonomy" id="8355"/>
    <lineage>
        <taxon>Eukaryota</taxon>
        <taxon>Metazoa</taxon>
        <taxon>Chordata</taxon>
        <taxon>Craniata</taxon>
        <taxon>Vertebrata</taxon>
        <taxon>Euteleostomi</taxon>
        <taxon>Amphibia</taxon>
        <taxon>Batrachia</taxon>
        <taxon>Anura</taxon>
        <taxon>Pipoidea</taxon>
        <taxon>Pipidae</taxon>
        <taxon>Xenopodinae</taxon>
        <taxon>Xenopus</taxon>
        <taxon>Xenopus</taxon>
    </lineage>
</organism>
<name>A0A974DPH7_XENLA</name>
<sequence>MLRKRASAPRYPGKPALPGGGGAKLWVQGVGAQETDRTTGTVATSLSWDYRGGTRTTRKAETCSEAHLFFQAALFSRFHFYPS</sequence>
<evidence type="ECO:0000313" key="2">
    <source>
        <dbReference type="EMBL" id="OCT94766.1"/>
    </source>
</evidence>
<reference evidence="3" key="1">
    <citation type="journal article" date="2016" name="Nature">
        <title>Genome evolution in the allotetraploid frog Xenopus laevis.</title>
        <authorList>
            <person name="Session A.M."/>
            <person name="Uno Y."/>
            <person name="Kwon T."/>
            <person name="Chapman J.A."/>
            <person name="Toyoda A."/>
            <person name="Takahashi S."/>
            <person name="Fukui A."/>
            <person name="Hikosaka A."/>
            <person name="Suzuki A."/>
            <person name="Kondo M."/>
            <person name="van Heeringen S.J."/>
            <person name="Quigley I."/>
            <person name="Heinz S."/>
            <person name="Ogino H."/>
            <person name="Ochi H."/>
            <person name="Hellsten U."/>
            <person name="Lyons J.B."/>
            <person name="Simakov O."/>
            <person name="Putnam N."/>
            <person name="Stites J."/>
            <person name="Kuroki Y."/>
            <person name="Tanaka T."/>
            <person name="Michiue T."/>
            <person name="Watanabe M."/>
            <person name="Bogdanovic O."/>
            <person name="Lister R."/>
            <person name="Georgiou G."/>
            <person name="Paranjpe S.S."/>
            <person name="van Kruijsbergen I."/>
            <person name="Shu S."/>
            <person name="Carlson J."/>
            <person name="Kinoshita T."/>
            <person name="Ohta Y."/>
            <person name="Mawaribuchi S."/>
            <person name="Jenkins J."/>
            <person name="Grimwood J."/>
            <person name="Schmutz J."/>
            <person name="Mitros T."/>
            <person name="Mozaffari S.V."/>
            <person name="Suzuki Y."/>
            <person name="Haramoto Y."/>
            <person name="Yamamoto T.S."/>
            <person name="Takagi C."/>
            <person name="Heald R."/>
            <person name="Miller K."/>
            <person name="Haudenschild C."/>
            <person name="Kitzman J."/>
            <person name="Nakayama T."/>
            <person name="Izutsu Y."/>
            <person name="Robert J."/>
            <person name="Fortriede J."/>
            <person name="Burns K."/>
            <person name="Lotay V."/>
            <person name="Karimi K."/>
            <person name="Yasuoka Y."/>
            <person name="Dichmann D.S."/>
            <person name="Flajnik M.F."/>
            <person name="Houston D.W."/>
            <person name="Shendure J."/>
            <person name="DuPasquier L."/>
            <person name="Vize P.D."/>
            <person name="Zorn A.M."/>
            <person name="Ito M."/>
            <person name="Marcotte E.M."/>
            <person name="Wallingford J.B."/>
            <person name="Ito Y."/>
            <person name="Asashima M."/>
            <person name="Ueno N."/>
            <person name="Matsuda Y."/>
            <person name="Veenstra G.J."/>
            <person name="Fujiyama A."/>
            <person name="Harland R.M."/>
            <person name="Taira M."/>
            <person name="Rokhsar D.S."/>
        </authorList>
    </citation>
    <scope>NUCLEOTIDE SEQUENCE [LARGE SCALE GENOMIC DNA]</scope>
    <source>
        <strain evidence="3">J</strain>
    </source>
</reference>